<dbReference type="KEGG" id="doe:DENOEST_1979"/>
<dbReference type="AlphaFoldDB" id="A0A6S6Y1S1"/>
<keyword evidence="10" id="KW-1185">Reference proteome</keyword>
<dbReference type="Gene3D" id="3.40.228.10">
    <property type="entry name" value="Dimethylsulfoxide Reductase, domain 2"/>
    <property type="match status" value="1"/>
</dbReference>
<dbReference type="GO" id="GO:0016491">
    <property type="term" value="F:oxidoreductase activity"/>
    <property type="evidence" value="ECO:0007669"/>
    <property type="project" value="UniProtKB-KW"/>
</dbReference>
<evidence type="ECO:0000256" key="5">
    <source>
        <dbReference type="ARBA" id="ARBA00022729"/>
    </source>
</evidence>
<dbReference type="Pfam" id="PF00384">
    <property type="entry name" value="Molybdopterin"/>
    <property type="match status" value="1"/>
</dbReference>
<evidence type="ECO:0000256" key="1">
    <source>
        <dbReference type="ARBA" id="ARBA00001942"/>
    </source>
</evidence>
<dbReference type="InterPro" id="IPR006963">
    <property type="entry name" value="Mopterin_OxRdtase_4Fe-4S_dom"/>
</dbReference>
<evidence type="ECO:0000256" key="4">
    <source>
        <dbReference type="ARBA" id="ARBA00022723"/>
    </source>
</evidence>
<dbReference type="Pfam" id="PF01568">
    <property type="entry name" value="Molydop_binding"/>
    <property type="match status" value="1"/>
</dbReference>
<dbReference type="SUPFAM" id="SSF50692">
    <property type="entry name" value="ADC-like"/>
    <property type="match status" value="1"/>
</dbReference>
<keyword evidence="4" id="KW-0479">Metal-binding</keyword>
<comment type="similarity">
    <text evidence="2">Belongs to the prokaryotic molybdopterin-containing oxidoreductase family.</text>
</comment>
<dbReference type="RefSeq" id="WP_145769139.1">
    <property type="nucleotide sequence ID" value="NZ_LR778301.1"/>
</dbReference>
<dbReference type="SMART" id="SM00926">
    <property type="entry name" value="Molybdop_Fe4S4"/>
    <property type="match status" value="1"/>
</dbReference>
<evidence type="ECO:0000256" key="6">
    <source>
        <dbReference type="ARBA" id="ARBA00023002"/>
    </source>
</evidence>
<dbReference type="GO" id="GO:0043546">
    <property type="term" value="F:molybdopterin cofactor binding"/>
    <property type="evidence" value="ECO:0007669"/>
    <property type="project" value="InterPro"/>
</dbReference>
<dbReference type="Pfam" id="PF04879">
    <property type="entry name" value="Molybdop_Fe4S4"/>
    <property type="match status" value="1"/>
</dbReference>
<keyword evidence="7" id="KW-0408">Iron</keyword>
<dbReference type="Gene3D" id="2.40.40.20">
    <property type="match status" value="1"/>
</dbReference>
<dbReference type="Gene3D" id="3.40.50.740">
    <property type="match status" value="1"/>
</dbReference>
<dbReference type="InterPro" id="IPR006657">
    <property type="entry name" value="MoPterin_dinucl-bd_dom"/>
</dbReference>
<keyword evidence="8" id="KW-0411">Iron-sulfur</keyword>
<dbReference type="PROSITE" id="PS51669">
    <property type="entry name" value="4FE4S_MOW_BIS_MGD"/>
    <property type="match status" value="1"/>
</dbReference>
<accession>A0A6S6Y1S1</accession>
<keyword evidence="3" id="KW-0500">Molybdenum</keyword>
<sequence>MTISRRQFIKGSLSVAAAAGLPFSLNRPALAALVERKDRPWEDGYRNLFKGERKVRTINMPNCTGSCAWNVIVKDGIVLRVEQPLDYPDDEYNPRGCMKGATYHRRVYSPNRVKFPMKRIGPRGAGQWQRISWDEALDFIASEIKRIAAKYGQNTIWVYPPVPATGIVKQGAGFRFASVNGFGIGTFYNWYGDLPLAHPITWNVQTEEHEFKDLLNTKYAIIWGSDMLQTRMPDAHFFTDIRAKGVKLVYIAPYFDPTASAVDEWVRVRPGTDGALALGMCHVVVKRGLTDDNHLLKTTSGPLLVRNDNQKYLKATDVLADGDAKAFMIWDKAAGKAMPDTYFSDKPALTGTFDVTLKDGKKVGCSTAHTLLLKKLEDYDPKTVSEITGVPADVIERIAVEYASAKPASIWAGTGINHWYHGDLIGRATIELACLTGNVGVNGGGVSPWAGQYLMRLNPTDYFFPKKEGGKPDDRYRAVPLDTAYVVNGPTETMANKDKLWRQIRCIWAAGGNLLGEASDQSNLTRKVLPQIELIVSPEIEMSTTAQLADIVLPVVSWFELPYDIATTPSHPYIQLAEGSIEPMFEAKTDIEIYYEMCKRLGTGDIFKFNRPEPAIELLLETGGPQVKGITFERLKKERCIKVNLPSSPYASFTEEIQGKKKFKTASGRQELYKDEDRFIQYGEQLPVHKEPHVATPYGPSKVWSEAKKERNPLYEKYPMVYHARHTRWSVHSSWRTTEEVLKLDDIGQPLLELNPVDAAKRGIVAGDWATAYNEHGFVKAKVKLRESVPPGAVLIYFGWQRDQIREGHWNALTHNDINPIHEIYFIPNVWGPVSGHFDKLCEVKKS</sequence>
<comment type="cofactor">
    <cofactor evidence="1">
        <name>Mo-bis(molybdopterin guanine dinucleotide)</name>
        <dbReference type="ChEBI" id="CHEBI:60539"/>
    </cofactor>
</comment>
<name>A0A6S6Y1S1_9PROT</name>
<dbReference type="PANTHER" id="PTHR43742:SF6">
    <property type="entry name" value="OXIDOREDUCTASE YYAE-RELATED"/>
    <property type="match status" value="1"/>
</dbReference>
<dbReference type="GO" id="GO:0046872">
    <property type="term" value="F:metal ion binding"/>
    <property type="evidence" value="ECO:0007669"/>
    <property type="project" value="UniProtKB-KW"/>
</dbReference>
<evidence type="ECO:0000256" key="3">
    <source>
        <dbReference type="ARBA" id="ARBA00022505"/>
    </source>
</evidence>
<gene>
    <name evidence="9" type="ORF">DENOEST_1979</name>
</gene>
<evidence type="ECO:0000256" key="8">
    <source>
        <dbReference type="ARBA" id="ARBA00023014"/>
    </source>
</evidence>
<evidence type="ECO:0000256" key="2">
    <source>
        <dbReference type="ARBA" id="ARBA00010312"/>
    </source>
</evidence>
<dbReference type="InterPro" id="IPR019546">
    <property type="entry name" value="TAT_signal_bac_arc"/>
</dbReference>
<organism evidence="9 10">
    <name type="scientific">Denitratisoma oestradiolicum</name>
    <dbReference type="NCBI Taxonomy" id="311182"/>
    <lineage>
        <taxon>Bacteria</taxon>
        <taxon>Pseudomonadati</taxon>
        <taxon>Pseudomonadota</taxon>
        <taxon>Betaproteobacteria</taxon>
        <taxon>Nitrosomonadales</taxon>
        <taxon>Sterolibacteriaceae</taxon>
        <taxon>Denitratisoma</taxon>
    </lineage>
</organism>
<dbReference type="PROSITE" id="PS51318">
    <property type="entry name" value="TAT"/>
    <property type="match status" value="1"/>
</dbReference>
<protein>
    <submittedName>
        <fullName evidence="9">Anaerobic dehydrogenase typically selenocysteine-containing</fullName>
    </submittedName>
</protein>
<dbReference type="Gene3D" id="3.40.50.12440">
    <property type="match status" value="2"/>
</dbReference>
<dbReference type="InterPro" id="IPR006656">
    <property type="entry name" value="Mopterin_OxRdtase"/>
</dbReference>
<dbReference type="OrthoDB" id="9815647at2"/>
<dbReference type="Pfam" id="PF10518">
    <property type="entry name" value="TAT_signal"/>
    <property type="match status" value="1"/>
</dbReference>
<evidence type="ECO:0000313" key="10">
    <source>
        <dbReference type="Proteomes" id="UP000515733"/>
    </source>
</evidence>
<reference evidence="9 10" key="1">
    <citation type="submission" date="2020-03" db="EMBL/GenBank/DDBJ databases">
        <authorList>
            <consortium name="Genoscope - CEA"/>
            <person name="William W."/>
        </authorList>
    </citation>
    <scope>NUCLEOTIDE SEQUENCE [LARGE SCALE GENOMIC DNA]</scope>
    <source>
        <strain evidence="10">DSM 16959</strain>
    </source>
</reference>
<keyword evidence="5" id="KW-0732">Signal</keyword>
<keyword evidence="6" id="KW-0560">Oxidoreductase</keyword>
<dbReference type="InterPro" id="IPR006311">
    <property type="entry name" value="TAT_signal"/>
</dbReference>
<dbReference type="NCBIfam" id="TIGR01409">
    <property type="entry name" value="TAT_signal_seq"/>
    <property type="match status" value="1"/>
</dbReference>
<proteinExistence type="inferred from homology"/>
<dbReference type="InterPro" id="IPR009010">
    <property type="entry name" value="Asp_de-COase-like_dom_sf"/>
</dbReference>
<dbReference type="GO" id="GO:0051536">
    <property type="term" value="F:iron-sulfur cluster binding"/>
    <property type="evidence" value="ECO:0007669"/>
    <property type="project" value="UniProtKB-KW"/>
</dbReference>
<dbReference type="EMBL" id="LR778301">
    <property type="protein sequence ID" value="CAB1369144.1"/>
    <property type="molecule type" value="Genomic_DNA"/>
</dbReference>
<dbReference type="Proteomes" id="UP000515733">
    <property type="component" value="Chromosome"/>
</dbReference>
<evidence type="ECO:0000313" key="9">
    <source>
        <dbReference type="EMBL" id="CAB1369144.1"/>
    </source>
</evidence>
<dbReference type="InterPro" id="IPR050612">
    <property type="entry name" value="Prok_Mopterin_Oxidored"/>
</dbReference>
<evidence type="ECO:0000256" key="7">
    <source>
        <dbReference type="ARBA" id="ARBA00023004"/>
    </source>
</evidence>
<dbReference type="Gene3D" id="3.30.2070.10">
    <property type="entry name" value="Formate dehydrogenase/DMSO reductase"/>
    <property type="match status" value="1"/>
</dbReference>
<dbReference type="PANTHER" id="PTHR43742">
    <property type="entry name" value="TRIMETHYLAMINE-N-OXIDE REDUCTASE"/>
    <property type="match status" value="1"/>
</dbReference>
<dbReference type="SUPFAM" id="SSF53706">
    <property type="entry name" value="Formate dehydrogenase/DMSO reductase, domains 1-3"/>
    <property type="match status" value="1"/>
</dbReference>